<name>A0ABV7I3D5_9HYPH</name>
<keyword evidence="1" id="KW-0378">Hydrolase</keyword>
<dbReference type="RefSeq" id="WP_378143334.1">
    <property type="nucleotide sequence ID" value="NZ_JBHRTG010000006.1"/>
</dbReference>
<sequence length="175" mass="19461">MQHWYLGPILDFSYSYADTLANLRRYIMENGITRVALIGSSMGGFAAMKLGSDISADLVLAFAPQACLHAAWRERALDRRWPWKMAEIANIGYDGLDVRRAYISSAPASTVLFYDSSLHVDRQHARHMEGLPGVELIEVEGGHHVATPLARAGEITRRLKQFESALELTHEHGAA</sequence>
<protein>
    <submittedName>
        <fullName evidence="1">Alpha/beta fold hydrolase</fullName>
    </submittedName>
</protein>
<dbReference type="InterPro" id="IPR029058">
    <property type="entry name" value="AB_hydrolase_fold"/>
</dbReference>
<keyword evidence="2" id="KW-1185">Reference proteome</keyword>
<reference evidence="2" key="1">
    <citation type="journal article" date="2019" name="Int. J. Syst. Evol. Microbiol.">
        <title>The Global Catalogue of Microorganisms (GCM) 10K type strain sequencing project: providing services to taxonomists for standard genome sequencing and annotation.</title>
        <authorList>
            <consortium name="The Broad Institute Genomics Platform"/>
            <consortium name="The Broad Institute Genome Sequencing Center for Infectious Disease"/>
            <person name="Wu L."/>
            <person name="Ma J."/>
        </authorList>
    </citation>
    <scope>NUCLEOTIDE SEQUENCE [LARGE SCALE GENOMIC DNA]</scope>
    <source>
        <strain evidence="2">KCTC 52231</strain>
    </source>
</reference>
<dbReference type="SUPFAM" id="SSF53474">
    <property type="entry name" value="alpha/beta-Hydrolases"/>
    <property type="match status" value="1"/>
</dbReference>
<evidence type="ECO:0000313" key="2">
    <source>
        <dbReference type="Proteomes" id="UP001595647"/>
    </source>
</evidence>
<gene>
    <name evidence="1" type="ORF">ACFOHV_06755</name>
</gene>
<comment type="caution">
    <text evidence="1">The sequence shown here is derived from an EMBL/GenBank/DDBJ whole genome shotgun (WGS) entry which is preliminary data.</text>
</comment>
<dbReference type="GO" id="GO:0016787">
    <property type="term" value="F:hydrolase activity"/>
    <property type="evidence" value="ECO:0007669"/>
    <property type="project" value="UniProtKB-KW"/>
</dbReference>
<evidence type="ECO:0000313" key="1">
    <source>
        <dbReference type="EMBL" id="MFC3162977.1"/>
    </source>
</evidence>
<proteinExistence type="predicted"/>
<dbReference type="Proteomes" id="UP001595647">
    <property type="component" value="Unassembled WGS sequence"/>
</dbReference>
<accession>A0ABV7I3D5</accession>
<organism evidence="1 2">
    <name type="scientific">Ciceribacter thiooxidans</name>
    <dbReference type="NCBI Taxonomy" id="1969821"/>
    <lineage>
        <taxon>Bacteria</taxon>
        <taxon>Pseudomonadati</taxon>
        <taxon>Pseudomonadota</taxon>
        <taxon>Alphaproteobacteria</taxon>
        <taxon>Hyphomicrobiales</taxon>
        <taxon>Rhizobiaceae</taxon>
        <taxon>Ciceribacter</taxon>
    </lineage>
</organism>
<dbReference type="EMBL" id="JBHRTG010000006">
    <property type="protein sequence ID" value="MFC3162977.1"/>
    <property type="molecule type" value="Genomic_DNA"/>
</dbReference>
<dbReference type="Gene3D" id="3.40.50.1820">
    <property type="entry name" value="alpha/beta hydrolase"/>
    <property type="match status" value="1"/>
</dbReference>